<comment type="caution">
    <text evidence="2">The sequence shown here is derived from an EMBL/GenBank/DDBJ whole genome shotgun (WGS) entry which is preliminary data.</text>
</comment>
<reference evidence="2" key="1">
    <citation type="submission" date="2015-06" db="EMBL/GenBank/DDBJ databases">
        <authorList>
            <person name="Nguyen H."/>
        </authorList>
    </citation>
    <scope>NUCLEOTIDE SEQUENCE</scope>
    <source>
        <strain evidence="2">DAOM 180753</strain>
    </source>
</reference>
<sequence>MLRIKDTWEKTRYQLLWNSVEFSYSLCIYEQYISRFREQLYRSGFRCKADQFRGGPYMHGGEFADRGIQPSTAAVDGRNNLNNEPTQHKRPEIVISNQ</sequence>
<proteinExistence type="predicted"/>
<dbReference type="AlphaFoldDB" id="A0AAI9T7Z6"/>
<organism evidence="2 3">
    <name type="scientific">Penicillium thymicola</name>
    <dbReference type="NCBI Taxonomy" id="293382"/>
    <lineage>
        <taxon>Eukaryota</taxon>
        <taxon>Fungi</taxon>
        <taxon>Dikarya</taxon>
        <taxon>Ascomycota</taxon>
        <taxon>Pezizomycotina</taxon>
        <taxon>Eurotiomycetes</taxon>
        <taxon>Eurotiomycetidae</taxon>
        <taxon>Eurotiales</taxon>
        <taxon>Aspergillaceae</taxon>
        <taxon>Penicillium</taxon>
    </lineage>
</organism>
<reference evidence="2" key="2">
    <citation type="journal article" date="2016" name="Fungal Biol.">
        <title>Ochratoxin A production by Penicillium thymicola.</title>
        <authorList>
            <person name="Nguyen H.D.T."/>
            <person name="McMullin D.R."/>
            <person name="Ponomareva E."/>
            <person name="Riley R."/>
            <person name="Pomraning K.R."/>
            <person name="Baker S.E."/>
            <person name="Seifert K.A."/>
        </authorList>
    </citation>
    <scope>NUCLEOTIDE SEQUENCE</scope>
    <source>
        <strain evidence="2">DAOM 180753</strain>
    </source>
</reference>
<name>A0AAI9T7Z6_PENTH</name>
<dbReference type="EMBL" id="LACB01000615">
    <property type="protein sequence ID" value="KAJ9482118.1"/>
    <property type="molecule type" value="Genomic_DNA"/>
</dbReference>
<evidence type="ECO:0000313" key="3">
    <source>
        <dbReference type="Proteomes" id="UP001227192"/>
    </source>
</evidence>
<gene>
    <name evidence="2" type="ORF">VN97_g11326</name>
</gene>
<evidence type="ECO:0000256" key="1">
    <source>
        <dbReference type="SAM" id="MobiDB-lite"/>
    </source>
</evidence>
<evidence type="ECO:0000313" key="2">
    <source>
        <dbReference type="EMBL" id="KAJ9482118.1"/>
    </source>
</evidence>
<accession>A0AAI9T7Z6</accession>
<protein>
    <submittedName>
        <fullName evidence="2">Uncharacterized protein</fullName>
    </submittedName>
</protein>
<feature type="region of interest" description="Disordered" evidence="1">
    <location>
        <begin position="72"/>
        <end position="98"/>
    </location>
</feature>
<dbReference type="Proteomes" id="UP001227192">
    <property type="component" value="Unassembled WGS sequence"/>
</dbReference>
<keyword evidence="3" id="KW-1185">Reference proteome</keyword>